<dbReference type="GO" id="GO:0006412">
    <property type="term" value="P:translation"/>
    <property type="evidence" value="ECO:0007669"/>
    <property type="project" value="InterPro"/>
</dbReference>
<dbReference type="Gene3D" id="3.30.1490.10">
    <property type="match status" value="1"/>
</dbReference>
<dbReference type="RefSeq" id="WP_199018491.1">
    <property type="nucleotide sequence ID" value="NZ_JAELUP010000015.1"/>
</dbReference>
<dbReference type="EMBL" id="JAELUP010000015">
    <property type="protein sequence ID" value="MBJ6360928.1"/>
    <property type="molecule type" value="Genomic_DNA"/>
</dbReference>
<accession>A0A934J5Y7</accession>
<evidence type="ECO:0000313" key="1">
    <source>
        <dbReference type="EMBL" id="MBJ6360928.1"/>
    </source>
</evidence>
<protein>
    <submittedName>
        <fullName evidence="1">Uncharacterized protein</fullName>
    </submittedName>
</protein>
<organism evidence="1 2">
    <name type="scientific">Paenibacillus roseus</name>
    <dbReference type="NCBI Taxonomy" id="2798579"/>
    <lineage>
        <taxon>Bacteria</taxon>
        <taxon>Bacillati</taxon>
        <taxon>Bacillota</taxon>
        <taxon>Bacilli</taxon>
        <taxon>Bacillales</taxon>
        <taxon>Paenibacillaceae</taxon>
        <taxon>Paenibacillus</taxon>
    </lineage>
</organism>
<gene>
    <name evidence="1" type="ORF">JFN88_06295</name>
</gene>
<dbReference type="GO" id="GO:0003735">
    <property type="term" value="F:structural constituent of ribosome"/>
    <property type="evidence" value="ECO:0007669"/>
    <property type="project" value="InterPro"/>
</dbReference>
<dbReference type="GO" id="GO:0005840">
    <property type="term" value="C:ribosome"/>
    <property type="evidence" value="ECO:0007669"/>
    <property type="project" value="InterPro"/>
</dbReference>
<dbReference type="InterPro" id="IPR035987">
    <property type="entry name" value="Ribosomal_uS8_sf"/>
</dbReference>
<reference evidence="1" key="1">
    <citation type="submission" date="2020-12" db="EMBL/GenBank/DDBJ databases">
        <authorList>
            <person name="Huq M.A."/>
        </authorList>
    </citation>
    <scope>NUCLEOTIDE SEQUENCE</scope>
    <source>
        <strain evidence="1">MAHUQ-46</strain>
    </source>
</reference>
<dbReference type="AlphaFoldDB" id="A0A934J5Y7"/>
<comment type="caution">
    <text evidence="1">The sequence shown here is derived from an EMBL/GenBank/DDBJ whole genome shotgun (WGS) entry which is preliminary data.</text>
</comment>
<sequence length="215" mass="25406">MTQKFLIDIISQIKNASLNQGQARILKVRYTALNYAILKALIQDKFVNEAHFLVAEPLKKEYTLLKQKKIQNKTQFYESFNFSKKHKDFYTKTLKKEYAFLFPLENVNLSEKTNLNFFDKNKSSLFGKNGERQVFIFFELSKDEKNQPFLKKIEIISKPSLRIYLPVYQIKEQIKKKQQSGKHLYFSTSYKDKQILNAPEAVEYNVGGEFLFQIN</sequence>
<dbReference type="SUPFAM" id="SSF56047">
    <property type="entry name" value="Ribosomal protein S8"/>
    <property type="match status" value="1"/>
</dbReference>
<evidence type="ECO:0000313" key="2">
    <source>
        <dbReference type="Proteomes" id="UP000640274"/>
    </source>
</evidence>
<name>A0A934J5Y7_9BACL</name>
<keyword evidence="2" id="KW-1185">Reference proteome</keyword>
<dbReference type="Proteomes" id="UP000640274">
    <property type="component" value="Unassembled WGS sequence"/>
</dbReference>
<proteinExistence type="predicted"/>